<dbReference type="EMBL" id="PNBX01000194">
    <property type="protein sequence ID" value="TMO60657.1"/>
    <property type="molecule type" value="Genomic_DNA"/>
</dbReference>
<comment type="caution">
    <text evidence="1">The sequence shown here is derived from an EMBL/GenBank/DDBJ whole genome shotgun (WGS) entry which is preliminary data.</text>
</comment>
<evidence type="ECO:0000313" key="1">
    <source>
        <dbReference type="EMBL" id="TMO60657.1"/>
    </source>
</evidence>
<sequence length="81" mass="9131">DGEELFNTLFNYTHFRAYAQESVGEALLFERGADGLTDAAFEHSNYPFILQAGMTPTGTSIYLMLEADTSHYNEQDLARFV</sequence>
<evidence type="ECO:0000313" key="2">
    <source>
        <dbReference type="Proteomes" id="UP000307217"/>
    </source>
</evidence>
<accession>A0A5S3UU61</accession>
<dbReference type="AlphaFoldDB" id="A0A5S3UU61"/>
<name>A0A5S3UU61_9GAMM</name>
<organism evidence="1 2">
    <name type="scientific">Pseudoalteromonas aurantia</name>
    <dbReference type="NCBI Taxonomy" id="43654"/>
    <lineage>
        <taxon>Bacteria</taxon>
        <taxon>Pseudomonadati</taxon>
        <taxon>Pseudomonadota</taxon>
        <taxon>Gammaproteobacteria</taxon>
        <taxon>Alteromonadales</taxon>
        <taxon>Pseudoalteromonadaceae</taxon>
        <taxon>Pseudoalteromonas</taxon>
    </lineage>
</organism>
<reference evidence="2" key="2">
    <citation type="submission" date="2019-06" db="EMBL/GenBank/DDBJ databases">
        <title>Co-occurence of chitin degradation, pigmentation and bioactivity in marine Pseudoalteromonas.</title>
        <authorList>
            <person name="Sonnenschein E.C."/>
            <person name="Bech P.K."/>
        </authorList>
    </citation>
    <scope>NUCLEOTIDE SEQUENCE [LARGE SCALE GENOMIC DNA]</scope>
    <source>
        <strain evidence="2">S3790</strain>
    </source>
</reference>
<gene>
    <name evidence="1" type="ORF">CWC19_21115</name>
</gene>
<protein>
    <submittedName>
        <fullName evidence="1">Uncharacterized protein</fullName>
    </submittedName>
</protein>
<feature type="non-terminal residue" evidence="1">
    <location>
        <position position="81"/>
    </location>
</feature>
<feature type="non-terminal residue" evidence="1">
    <location>
        <position position="1"/>
    </location>
</feature>
<proteinExistence type="predicted"/>
<dbReference type="RefSeq" id="WP_171044230.1">
    <property type="nucleotide sequence ID" value="NZ_PNBX01000194.1"/>
</dbReference>
<dbReference type="Proteomes" id="UP000307217">
    <property type="component" value="Unassembled WGS sequence"/>
</dbReference>
<reference evidence="1 2" key="1">
    <citation type="submission" date="2018-01" db="EMBL/GenBank/DDBJ databases">
        <authorList>
            <person name="Paulsen S."/>
            <person name="Gram L.K."/>
        </authorList>
    </citation>
    <scope>NUCLEOTIDE SEQUENCE [LARGE SCALE GENOMIC DNA]</scope>
    <source>
        <strain evidence="1 2">S3790</strain>
    </source>
</reference>